<feature type="region of interest" description="Disordered" evidence="1">
    <location>
        <begin position="83"/>
        <end position="110"/>
    </location>
</feature>
<name>A0A6C0E1B6_9ZZZZ</name>
<protein>
    <submittedName>
        <fullName evidence="2">Uncharacterized protein</fullName>
    </submittedName>
</protein>
<proteinExistence type="predicted"/>
<feature type="compositionally biased region" description="Basic residues" evidence="1">
    <location>
        <begin position="85"/>
        <end position="110"/>
    </location>
</feature>
<dbReference type="EMBL" id="MN739721">
    <property type="protein sequence ID" value="QHT22926.1"/>
    <property type="molecule type" value="Genomic_DNA"/>
</dbReference>
<organism evidence="2">
    <name type="scientific">viral metagenome</name>
    <dbReference type="NCBI Taxonomy" id="1070528"/>
    <lineage>
        <taxon>unclassified sequences</taxon>
        <taxon>metagenomes</taxon>
        <taxon>organismal metagenomes</taxon>
    </lineage>
</organism>
<dbReference type="AlphaFoldDB" id="A0A6C0E1B6"/>
<accession>A0A6C0E1B6</accession>
<sequence length="110" mass="12842">MNTPKKNKLVSVGIASQGPLRTINKNPYNPLIHTPPVGLEKHIVLEPTIYPSRTIVRQKPPIDFKPGPDMDSYEPYGQFVELGGKRRKKLSKRRRSKRRHKTRKLYHKYK</sequence>
<evidence type="ECO:0000256" key="1">
    <source>
        <dbReference type="SAM" id="MobiDB-lite"/>
    </source>
</evidence>
<evidence type="ECO:0000313" key="2">
    <source>
        <dbReference type="EMBL" id="QHT22926.1"/>
    </source>
</evidence>
<reference evidence="2" key="1">
    <citation type="journal article" date="2020" name="Nature">
        <title>Giant virus diversity and host interactions through global metagenomics.</title>
        <authorList>
            <person name="Schulz F."/>
            <person name="Roux S."/>
            <person name="Paez-Espino D."/>
            <person name="Jungbluth S."/>
            <person name="Walsh D.A."/>
            <person name="Denef V.J."/>
            <person name="McMahon K.D."/>
            <person name="Konstantinidis K.T."/>
            <person name="Eloe-Fadrosh E.A."/>
            <person name="Kyrpides N.C."/>
            <person name="Woyke T."/>
        </authorList>
    </citation>
    <scope>NUCLEOTIDE SEQUENCE</scope>
    <source>
        <strain evidence="2">GVMAG-M-3300023179-114</strain>
    </source>
</reference>